<dbReference type="PANTHER" id="PTHR11091:SF3">
    <property type="entry name" value="2,3-DIKETO-L-GULONATE REDUCTASE"/>
    <property type="match status" value="1"/>
</dbReference>
<dbReference type="Gene3D" id="3.30.1370.60">
    <property type="entry name" value="Hypothetical oxidoreductase yiak, domain 2"/>
    <property type="match status" value="1"/>
</dbReference>
<dbReference type="GO" id="GO:0047559">
    <property type="term" value="F:3-dehydro-L-gulonate 2-dehydrogenase activity"/>
    <property type="evidence" value="ECO:0007669"/>
    <property type="project" value="UniProtKB-EC"/>
</dbReference>
<sequence length="333" mass="36336">MRIPLTTLQAELQRVLDKKGFTPERAALCAQLFSETDQDGVYSHGLNRFPRFMQYIQKGYVVPAAEPQSENKHGSFERWNGNQGPGNLNAYAAMNHAVALAKAGGIGGVALRNTNHWMRGGTYGWLAADAGCVAFCFTNTIPNMPPWGGKTPAIGNNPFVMAVPRTNGQHVVLDMAMSQYSYGKLYKYSQASKKLPVPGGYDAAGNLTQDPAAIEQTERALPVGFWKGSGLSILLDLALGVLAGGRTTADLKELGDEYGVSQTFICLDVTQFQDAAFTDEIIQKTLSFIKSSTPVSPDESILYPGENTWRTRQENIRLGIPVDPQIWQQVQAM</sequence>
<proteinExistence type="predicted"/>
<dbReference type="SUPFAM" id="SSF89733">
    <property type="entry name" value="L-sulfolactate dehydrogenase-like"/>
    <property type="match status" value="1"/>
</dbReference>
<dbReference type="Proteomes" id="UP000323426">
    <property type="component" value="Unassembled WGS sequence"/>
</dbReference>
<dbReference type="InterPro" id="IPR043143">
    <property type="entry name" value="Mal/L-sulf/L-lact_DH-like_NADP"/>
</dbReference>
<evidence type="ECO:0000313" key="2">
    <source>
        <dbReference type="EMBL" id="KAA5542490.1"/>
    </source>
</evidence>
<dbReference type="PANTHER" id="PTHR11091">
    <property type="entry name" value="OXIDOREDUCTASE-RELATED"/>
    <property type="match status" value="1"/>
</dbReference>
<comment type="caution">
    <text evidence="2">The sequence shown here is derived from an EMBL/GenBank/DDBJ whole genome shotgun (WGS) entry which is preliminary data.</text>
</comment>
<keyword evidence="3" id="KW-1185">Reference proteome</keyword>
<dbReference type="NCBIfam" id="NF009750">
    <property type="entry name" value="PRK13260.1"/>
    <property type="match status" value="1"/>
</dbReference>
<dbReference type="AlphaFoldDB" id="A0A5M6D7N1"/>
<reference evidence="2 3" key="1">
    <citation type="submission" date="2019-09" db="EMBL/GenBank/DDBJ databases">
        <title>Genome sequence and assembly of Adhaeribacter sp.</title>
        <authorList>
            <person name="Chhetri G."/>
        </authorList>
    </citation>
    <scope>NUCLEOTIDE SEQUENCE [LARGE SCALE GENOMIC DNA]</scope>
    <source>
        <strain evidence="2 3">DK36</strain>
    </source>
</reference>
<keyword evidence="1 2" id="KW-0560">Oxidoreductase</keyword>
<protein>
    <submittedName>
        <fullName evidence="2">3-dehydro-L-gulonate 2-dehydrogenase</fullName>
        <ecNumber evidence="2">1.1.1.130</ecNumber>
    </submittedName>
</protein>
<dbReference type="InterPro" id="IPR003767">
    <property type="entry name" value="Malate/L-lactate_DH-like"/>
</dbReference>
<name>A0A5M6D7N1_9BACT</name>
<dbReference type="InterPro" id="IPR043144">
    <property type="entry name" value="Mal/L-sulf/L-lact_DH-like_ah"/>
</dbReference>
<dbReference type="EC" id="1.1.1.130" evidence="2"/>
<gene>
    <name evidence="2" type="ORF">F0145_18745</name>
</gene>
<organism evidence="2 3">
    <name type="scientific">Adhaeribacter rhizoryzae</name>
    <dbReference type="NCBI Taxonomy" id="2607907"/>
    <lineage>
        <taxon>Bacteria</taxon>
        <taxon>Pseudomonadati</taxon>
        <taxon>Bacteroidota</taxon>
        <taxon>Cytophagia</taxon>
        <taxon>Cytophagales</taxon>
        <taxon>Hymenobacteraceae</taxon>
        <taxon>Adhaeribacter</taxon>
    </lineage>
</organism>
<evidence type="ECO:0000313" key="3">
    <source>
        <dbReference type="Proteomes" id="UP000323426"/>
    </source>
</evidence>
<dbReference type="EMBL" id="VWSF01000017">
    <property type="protein sequence ID" value="KAA5542490.1"/>
    <property type="molecule type" value="Genomic_DNA"/>
</dbReference>
<dbReference type="Pfam" id="PF02615">
    <property type="entry name" value="Ldh_2"/>
    <property type="match status" value="1"/>
</dbReference>
<dbReference type="RefSeq" id="WP_150090803.1">
    <property type="nucleotide sequence ID" value="NZ_VWSF01000017.1"/>
</dbReference>
<dbReference type="InterPro" id="IPR036111">
    <property type="entry name" value="Mal/L-sulfo/L-lacto_DH-like_sf"/>
</dbReference>
<evidence type="ECO:0000256" key="1">
    <source>
        <dbReference type="ARBA" id="ARBA00023002"/>
    </source>
</evidence>
<accession>A0A5M6D7N1</accession>
<dbReference type="Gene3D" id="1.10.1530.10">
    <property type="match status" value="1"/>
</dbReference>